<protein>
    <submittedName>
        <fullName evidence="2">Glycosyltransferase involved in cell wall biosynthesis</fullName>
    </submittedName>
</protein>
<dbReference type="CDD" id="cd03801">
    <property type="entry name" value="GT4_PimA-like"/>
    <property type="match status" value="1"/>
</dbReference>
<name>A0ABR9H4U6_9BACT</name>
<dbReference type="Pfam" id="PF13439">
    <property type="entry name" value="Glyco_transf_4"/>
    <property type="match status" value="1"/>
</dbReference>
<dbReference type="PANTHER" id="PTHR12526">
    <property type="entry name" value="GLYCOSYLTRANSFERASE"/>
    <property type="match status" value="1"/>
</dbReference>
<gene>
    <name evidence="2" type="ORF">H4684_002392</name>
</gene>
<feature type="domain" description="Glycosyltransferase subfamily 4-like N-terminal" evidence="1">
    <location>
        <begin position="28"/>
        <end position="175"/>
    </location>
</feature>
<accession>A0ABR9H4U6</accession>
<evidence type="ECO:0000313" key="2">
    <source>
        <dbReference type="EMBL" id="MBE1425734.1"/>
    </source>
</evidence>
<dbReference type="InterPro" id="IPR028098">
    <property type="entry name" value="Glyco_trans_4-like_N"/>
</dbReference>
<dbReference type="Proteomes" id="UP000639010">
    <property type="component" value="Unassembled WGS sequence"/>
</dbReference>
<dbReference type="Pfam" id="PF13692">
    <property type="entry name" value="Glyco_trans_1_4"/>
    <property type="match status" value="1"/>
</dbReference>
<dbReference type="Gene3D" id="3.40.50.2000">
    <property type="entry name" value="Glycogen Phosphorylase B"/>
    <property type="match status" value="2"/>
</dbReference>
<dbReference type="PANTHER" id="PTHR12526:SF630">
    <property type="entry name" value="GLYCOSYLTRANSFERASE"/>
    <property type="match status" value="1"/>
</dbReference>
<evidence type="ECO:0000313" key="3">
    <source>
        <dbReference type="Proteomes" id="UP000639010"/>
    </source>
</evidence>
<evidence type="ECO:0000259" key="1">
    <source>
        <dbReference type="Pfam" id="PF13439"/>
    </source>
</evidence>
<dbReference type="EMBL" id="JADBGG010000017">
    <property type="protein sequence ID" value="MBE1425734.1"/>
    <property type="molecule type" value="Genomic_DNA"/>
</dbReference>
<comment type="caution">
    <text evidence="2">The sequence shown here is derived from an EMBL/GenBank/DDBJ whole genome shotgun (WGS) entry which is preliminary data.</text>
</comment>
<organism evidence="2 3">
    <name type="scientific">Desulfomicrobium macestii</name>
    <dbReference type="NCBI Taxonomy" id="90731"/>
    <lineage>
        <taxon>Bacteria</taxon>
        <taxon>Pseudomonadati</taxon>
        <taxon>Thermodesulfobacteriota</taxon>
        <taxon>Desulfovibrionia</taxon>
        <taxon>Desulfovibrionales</taxon>
        <taxon>Desulfomicrobiaceae</taxon>
        <taxon>Desulfomicrobium</taxon>
    </lineage>
</organism>
<proteinExistence type="predicted"/>
<reference evidence="2 3" key="1">
    <citation type="submission" date="2020-10" db="EMBL/GenBank/DDBJ databases">
        <title>Genomic Encyclopedia of Type Strains, Phase IV (KMG-IV): sequencing the most valuable type-strain genomes for metagenomic binning, comparative biology and taxonomic classification.</title>
        <authorList>
            <person name="Goeker M."/>
        </authorList>
    </citation>
    <scope>NUCLEOTIDE SEQUENCE [LARGE SCALE GENOMIC DNA]</scope>
    <source>
        <strain evidence="2 3">DSM 4194</strain>
    </source>
</reference>
<dbReference type="RefSeq" id="WP_192623892.1">
    <property type="nucleotide sequence ID" value="NZ_JADBGG010000017.1"/>
</dbReference>
<dbReference type="SUPFAM" id="SSF53756">
    <property type="entry name" value="UDP-Glycosyltransferase/glycogen phosphorylase"/>
    <property type="match status" value="1"/>
</dbReference>
<keyword evidence="3" id="KW-1185">Reference proteome</keyword>
<sequence>MNDQMAASDRAALGAAGVTHLDLGCEYRGGQRQVIYLAVEQHKAGMQVLVAAPQGSPILDAALESGLAIAPLPRRRDYHPLNLAALLGLLPASPHILHTHDSRAASLGALAHLCRRDLTLIHSRRVSYALGQGWSRWKYRLGALVACVSREVEDVVRRAGVSRTVVIPSAIVLDRYSRRKPGNRGRVGLIGALSPQKGHAQFFRALSLLAQVPEVWVIGEGALKADLVRQAESLGLSGRIVWKGHVESAQVLPSLDILVVPSAHGEGSSGVVKEGWASGVPVICSDLPANLELVRDEANGLVFANGDPSALARQIGRLLEDSALGEKLARAGNHDVAAYDASAMHTAYLRAYASVLSPLP</sequence>